<keyword evidence="3" id="KW-1185">Reference proteome</keyword>
<sequence>MAADYRRNTETQLHKTEHRVTLTVTFIVTMFTLTNGPSALMHLIRTAYNLRQQELYDLTMICRKQKNPSDEKGAEPQWTDVKDVEPVFEKLEAMVTELQQMVDSSVSAAAVGVQLPLGRLPITIRHKRAHSDADENNIDESPKCNDPKLKKLILDSLIKKKVDRRKNAKIA</sequence>
<accession>A0A2G9UFB6</accession>
<keyword evidence="1" id="KW-0812">Transmembrane</keyword>
<organism evidence="2 3">
    <name type="scientific">Teladorsagia circumcincta</name>
    <name type="common">Brown stomach worm</name>
    <name type="synonym">Ostertagia circumcincta</name>
    <dbReference type="NCBI Taxonomy" id="45464"/>
    <lineage>
        <taxon>Eukaryota</taxon>
        <taxon>Metazoa</taxon>
        <taxon>Ecdysozoa</taxon>
        <taxon>Nematoda</taxon>
        <taxon>Chromadorea</taxon>
        <taxon>Rhabditida</taxon>
        <taxon>Rhabditina</taxon>
        <taxon>Rhabditomorpha</taxon>
        <taxon>Strongyloidea</taxon>
        <taxon>Trichostrongylidae</taxon>
        <taxon>Teladorsagia</taxon>
    </lineage>
</organism>
<reference evidence="2 3" key="1">
    <citation type="submission" date="2015-09" db="EMBL/GenBank/DDBJ databases">
        <title>Draft genome of the parasitic nematode Teladorsagia circumcincta isolate WARC Sus (inbred).</title>
        <authorList>
            <person name="Mitreva M."/>
        </authorList>
    </citation>
    <scope>NUCLEOTIDE SEQUENCE [LARGE SCALE GENOMIC DNA]</scope>
    <source>
        <strain evidence="2 3">S</strain>
    </source>
</reference>
<evidence type="ECO:0000313" key="3">
    <source>
        <dbReference type="Proteomes" id="UP000230423"/>
    </source>
</evidence>
<dbReference type="PANTHER" id="PTHR46895:SF4">
    <property type="entry name" value="G-PROTEIN COUPLED RECEPTORS FAMILY 1 PROFILE DOMAIN-CONTAINING PROTEIN"/>
    <property type="match status" value="1"/>
</dbReference>
<evidence type="ECO:0000313" key="2">
    <source>
        <dbReference type="EMBL" id="PIO68180.1"/>
    </source>
</evidence>
<protein>
    <submittedName>
        <fullName evidence="2">Uncharacterized protein</fullName>
    </submittedName>
</protein>
<proteinExistence type="predicted"/>
<keyword evidence="1" id="KW-0472">Membrane</keyword>
<dbReference type="EMBL" id="KZ347217">
    <property type="protein sequence ID" value="PIO68180.1"/>
    <property type="molecule type" value="Genomic_DNA"/>
</dbReference>
<dbReference type="PANTHER" id="PTHR46895">
    <property type="entry name" value="PROTEIN CBG20548-RELATED"/>
    <property type="match status" value="1"/>
</dbReference>
<keyword evidence="1" id="KW-1133">Transmembrane helix</keyword>
<dbReference type="AlphaFoldDB" id="A0A2G9UFB6"/>
<gene>
    <name evidence="2" type="ORF">TELCIR_10047</name>
</gene>
<feature type="transmembrane region" description="Helical" evidence="1">
    <location>
        <begin position="20"/>
        <end position="44"/>
    </location>
</feature>
<name>A0A2G9UFB6_TELCI</name>
<dbReference type="OrthoDB" id="10011262at2759"/>
<dbReference type="Proteomes" id="UP000230423">
    <property type="component" value="Unassembled WGS sequence"/>
</dbReference>
<evidence type="ECO:0000256" key="1">
    <source>
        <dbReference type="SAM" id="Phobius"/>
    </source>
</evidence>